<sequence>MKIVIVGGGLGGFAVGIGFLQHGYTDVTVYERDTGMDSRRQGYGLTILQGISALKRLEVFQQVHSLDTPSRSHYIFDKYGSMIGFFGTVFWPEQDNQPKARKKHNLHIERQELRRILMNRYISLHPLGSQGIQWDYRIIQIDRVLRKVSFAKDHTVNDVDLVIGADGINGLVRSFKYDPLVDTPLNYLGQGANQALLDAVELADIIAQNSQDLHSAISQYEDRMLRRVYTKVMQSRERVTSFHRPEALSTQNFQYRGVNEELIERLNSLKINAHWNDPIVSIEQAIIDKLNGK</sequence>
<evidence type="ECO:0000313" key="6">
    <source>
        <dbReference type="Proteomes" id="UP000663848"/>
    </source>
</evidence>
<dbReference type="Gene3D" id="3.50.50.60">
    <property type="entry name" value="FAD/NAD(P)-binding domain"/>
    <property type="match status" value="2"/>
</dbReference>
<evidence type="ECO:0000313" key="5">
    <source>
        <dbReference type="EMBL" id="CAF4752618.1"/>
    </source>
</evidence>
<dbReference type="GO" id="GO:0004497">
    <property type="term" value="F:monooxygenase activity"/>
    <property type="evidence" value="ECO:0007669"/>
    <property type="project" value="UniProtKB-KW"/>
</dbReference>
<evidence type="ECO:0000256" key="2">
    <source>
        <dbReference type="ARBA" id="ARBA00022827"/>
    </source>
</evidence>
<proteinExistence type="predicted"/>
<comment type="caution">
    <text evidence="5">The sequence shown here is derived from an EMBL/GenBank/DDBJ whole genome shotgun (WGS) entry which is preliminary data.</text>
</comment>
<evidence type="ECO:0000256" key="4">
    <source>
        <dbReference type="ARBA" id="ARBA00023033"/>
    </source>
</evidence>
<dbReference type="PRINTS" id="PR00420">
    <property type="entry name" value="RNGMNOXGNASE"/>
</dbReference>
<dbReference type="Proteomes" id="UP000663848">
    <property type="component" value="Unassembled WGS sequence"/>
</dbReference>
<gene>
    <name evidence="5" type="ORF">QYT958_LOCUS21093</name>
</gene>
<evidence type="ECO:0008006" key="7">
    <source>
        <dbReference type="Google" id="ProtNLM"/>
    </source>
</evidence>
<organism evidence="5 6">
    <name type="scientific">Rotaria socialis</name>
    <dbReference type="NCBI Taxonomy" id="392032"/>
    <lineage>
        <taxon>Eukaryota</taxon>
        <taxon>Metazoa</taxon>
        <taxon>Spiralia</taxon>
        <taxon>Gnathifera</taxon>
        <taxon>Rotifera</taxon>
        <taxon>Eurotatoria</taxon>
        <taxon>Bdelloidea</taxon>
        <taxon>Philodinida</taxon>
        <taxon>Philodinidae</taxon>
        <taxon>Rotaria</taxon>
    </lineage>
</organism>
<protein>
    <recommendedName>
        <fullName evidence="7">FAD-binding domain-containing protein</fullName>
    </recommendedName>
</protein>
<evidence type="ECO:0000256" key="3">
    <source>
        <dbReference type="ARBA" id="ARBA00023002"/>
    </source>
</evidence>
<name>A0A821LJ94_9BILA</name>
<dbReference type="InterPro" id="IPR036188">
    <property type="entry name" value="FAD/NAD-bd_sf"/>
</dbReference>
<keyword evidence="2" id="KW-0274">FAD</keyword>
<dbReference type="AlphaFoldDB" id="A0A821LJ94"/>
<keyword evidence="1" id="KW-0285">Flavoprotein</keyword>
<evidence type="ECO:0000256" key="1">
    <source>
        <dbReference type="ARBA" id="ARBA00022630"/>
    </source>
</evidence>
<accession>A0A821LJ94</accession>
<dbReference type="EMBL" id="CAJOBR010003791">
    <property type="protein sequence ID" value="CAF4752618.1"/>
    <property type="molecule type" value="Genomic_DNA"/>
</dbReference>
<dbReference type="PANTHER" id="PTHR46972">
    <property type="entry name" value="MONOOXYGENASE ASQM-RELATED"/>
    <property type="match status" value="1"/>
</dbReference>
<dbReference type="SUPFAM" id="SSF51905">
    <property type="entry name" value="FAD/NAD(P)-binding domain"/>
    <property type="match status" value="1"/>
</dbReference>
<reference evidence="5" key="1">
    <citation type="submission" date="2021-02" db="EMBL/GenBank/DDBJ databases">
        <authorList>
            <person name="Nowell W R."/>
        </authorList>
    </citation>
    <scope>NUCLEOTIDE SEQUENCE</scope>
</reference>
<dbReference type="PANTHER" id="PTHR46972:SF1">
    <property type="entry name" value="FAD DEPENDENT OXIDOREDUCTASE DOMAIN-CONTAINING PROTEIN"/>
    <property type="match status" value="1"/>
</dbReference>
<keyword evidence="4" id="KW-0503">Monooxygenase</keyword>
<keyword evidence="3" id="KW-0560">Oxidoreductase</keyword>